<keyword evidence="6 8" id="KW-0472">Membrane</keyword>
<comment type="similarity">
    <text evidence="2">Belongs to the purine-cytosine permease (2.A.39) family.</text>
</comment>
<dbReference type="GO" id="GO:0005886">
    <property type="term" value="C:plasma membrane"/>
    <property type="evidence" value="ECO:0007669"/>
    <property type="project" value="TreeGrafter"/>
</dbReference>
<evidence type="ECO:0000256" key="6">
    <source>
        <dbReference type="ARBA" id="ARBA00023136"/>
    </source>
</evidence>
<reference evidence="9 10" key="2">
    <citation type="submission" date="2015-05" db="EMBL/GenBank/DDBJ databases">
        <authorList>
            <person name="Morales-Cruz A."/>
            <person name="Amrine K.C."/>
            <person name="Cantu D."/>
        </authorList>
    </citation>
    <scope>NUCLEOTIDE SEQUENCE [LARGE SCALE GENOMIC DNA]</scope>
    <source>
        <strain evidence="9">UCRPC4</strain>
    </source>
</reference>
<feature type="transmembrane region" description="Helical" evidence="8">
    <location>
        <begin position="176"/>
        <end position="199"/>
    </location>
</feature>
<evidence type="ECO:0000313" key="9">
    <source>
        <dbReference type="EMBL" id="KKY16823.1"/>
    </source>
</evidence>
<evidence type="ECO:0000256" key="4">
    <source>
        <dbReference type="ARBA" id="ARBA00022692"/>
    </source>
</evidence>
<keyword evidence="10" id="KW-1185">Reference proteome</keyword>
<keyword evidence="3" id="KW-0813">Transport</keyword>
<dbReference type="EMBL" id="LCWF01000155">
    <property type="protein sequence ID" value="KKY16823.1"/>
    <property type="molecule type" value="Genomic_DNA"/>
</dbReference>
<dbReference type="InterPro" id="IPR001248">
    <property type="entry name" value="Pur-cyt_permease"/>
</dbReference>
<name>A0A0G2FYI1_PHACM</name>
<feature type="transmembrane region" description="Helical" evidence="8">
    <location>
        <begin position="106"/>
        <end position="130"/>
    </location>
</feature>
<evidence type="ECO:0000256" key="3">
    <source>
        <dbReference type="ARBA" id="ARBA00022448"/>
    </source>
</evidence>
<feature type="transmembrane region" description="Helical" evidence="8">
    <location>
        <begin position="77"/>
        <end position="100"/>
    </location>
</feature>
<gene>
    <name evidence="9" type="ORF">UCRPC4_g05781</name>
</gene>
<evidence type="ECO:0000256" key="5">
    <source>
        <dbReference type="ARBA" id="ARBA00022989"/>
    </source>
</evidence>
<dbReference type="GO" id="GO:0000329">
    <property type="term" value="C:fungal-type vacuole membrane"/>
    <property type="evidence" value="ECO:0007669"/>
    <property type="project" value="TreeGrafter"/>
</dbReference>
<dbReference type="Proteomes" id="UP000053317">
    <property type="component" value="Unassembled WGS sequence"/>
</dbReference>
<dbReference type="InterPro" id="IPR026030">
    <property type="entry name" value="Pur-cyt_permease_Fcy2/21/22"/>
</dbReference>
<accession>A0A0G2FYI1</accession>
<feature type="region of interest" description="Disordered" evidence="7">
    <location>
        <begin position="1"/>
        <end position="24"/>
    </location>
</feature>
<evidence type="ECO:0000256" key="8">
    <source>
        <dbReference type="SAM" id="Phobius"/>
    </source>
</evidence>
<feature type="transmembrane region" description="Helical" evidence="8">
    <location>
        <begin position="250"/>
        <end position="272"/>
    </location>
</feature>
<reference evidence="9 10" key="1">
    <citation type="submission" date="2015-05" db="EMBL/GenBank/DDBJ databases">
        <title>Distinctive expansion of gene families associated with plant cell wall degradation and secondary metabolism in the genomes of grapevine trunk pathogens.</title>
        <authorList>
            <person name="Lawrence D.P."/>
            <person name="Travadon R."/>
            <person name="Rolshausen P.E."/>
            <person name="Baumgartner K."/>
        </authorList>
    </citation>
    <scope>NUCLEOTIDE SEQUENCE [LARGE SCALE GENOMIC DNA]</scope>
    <source>
        <strain evidence="9">UCRPC4</strain>
    </source>
</reference>
<dbReference type="AlphaFoldDB" id="A0A0G2FYI1"/>
<sequence>MEDAIDKEASASSTSPEENDKSVPLEYMDATAIPEDFVTNRWQVLANRLIGFIGAEARGIERVDETLRMARTEMSDYYDMTSIWFSVNLTANILTIGVLGPVSFGLGGLDSMMCCLFGTAFGSIATCYMASFGPMSGNRSLVNARFTMGWWATKVCVLLALVVILGYGMVDAVTTGLIFSAVSGGSVIFGLIVWAITAFGIKYLKYYERYAFVPQVCALFALVGVAAPHMNVHVKSTMVGKALVGARVSYFFTCASGPLGWAPFIGDAFTYYSPSTSRVGVISMTFLGFIGSKIFVQFLGIAEGLGTGLTTQTSWATGIGSGLGVCANMVPGNYSAAFCAQLLGKQSLMTVNQT</sequence>
<dbReference type="OrthoDB" id="2116389at2759"/>
<dbReference type="PANTHER" id="PTHR31806">
    <property type="entry name" value="PURINE-CYTOSINE PERMEASE FCY2-RELATED"/>
    <property type="match status" value="1"/>
</dbReference>
<comment type="subcellular location">
    <subcellularLocation>
        <location evidence="1">Membrane</location>
        <topology evidence="1">Multi-pass membrane protein</topology>
    </subcellularLocation>
</comment>
<keyword evidence="5 8" id="KW-1133">Transmembrane helix</keyword>
<dbReference type="PANTHER" id="PTHR31806:SF8">
    <property type="entry name" value="TRANSPORTER, PUTATIVE (AFU_ORTHOLOGUE AFUA_2G03000)-RELATED"/>
    <property type="match status" value="1"/>
</dbReference>
<dbReference type="GO" id="GO:0022857">
    <property type="term" value="F:transmembrane transporter activity"/>
    <property type="evidence" value="ECO:0007669"/>
    <property type="project" value="InterPro"/>
</dbReference>
<protein>
    <submittedName>
        <fullName evidence="9">Putative vitamin b6</fullName>
    </submittedName>
</protein>
<keyword evidence="4 8" id="KW-0812">Transmembrane</keyword>
<evidence type="ECO:0000256" key="2">
    <source>
        <dbReference type="ARBA" id="ARBA00008974"/>
    </source>
</evidence>
<comment type="caution">
    <text evidence="9">The sequence shown here is derived from an EMBL/GenBank/DDBJ whole genome shotgun (WGS) entry which is preliminary data.</text>
</comment>
<evidence type="ECO:0000256" key="7">
    <source>
        <dbReference type="SAM" id="MobiDB-lite"/>
    </source>
</evidence>
<proteinExistence type="inferred from homology"/>
<feature type="transmembrane region" description="Helical" evidence="8">
    <location>
        <begin position="279"/>
        <end position="302"/>
    </location>
</feature>
<feature type="transmembrane region" description="Helical" evidence="8">
    <location>
        <begin position="211"/>
        <end position="230"/>
    </location>
</feature>
<dbReference type="Pfam" id="PF02133">
    <property type="entry name" value="Transp_cyt_pur"/>
    <property type="match status" value="1"/>
</dbReference>
<evidence type="ECO:0000256" key="1">
    <source>
        <dbReference type="ARBA" id="ARBA00004141"/>
    </source>
</evidence>
<feature type="transmembrane region" description="Helical" evidence="8">
    <location>
        <begin position="151"/>
        <end position="170"/>
    </location>
</feature>
<evidence type="ECO:0000313" key="10">
    <source>
        <dbReference type="Proteomes" id="UP000053317"/>
    </source>
</evidence>
<organism evidence="9 10">
    <name type="scientific">Phaeomoniella chlamydospora</name>
    <name type="common">Phaeoacremonium chlamydosporum</name>
    <dbReference type="NCBI Taxonomy" id="158046"/>
    <lineage>
        <taxon>Eukaryota</taxon>
        <taxon>Fungi</taxon>
        <taxon>Dikarya</taxon>
        <taxon>Ascomycota</taxon>
        <taxon>Pezizomycotina</taxon>
        <taxon>Eurotiomycetes</taxon>
        <taxon>Chaetothyriomycetidae</taxon>
        <taxon>Phaeomoniellales</taxon>
        <taxon>Phaeomoniellaceae</taxon>
        <taxon>Phaeomoniella</taxon>
    </lineage>
</organism>
<dbReference type="Gene3D" id="1.10.4160.10">
    <property type="entry name" value="Hydantoin permease"/>
    <property type="match status" value="1"/>
</dbReference>